<dbReference type="AlphaFoldDB" id="A0A5N0ECS0"/>
<organism evidence="6 7">
    <name type="scientific">Nocardia colli</name>
    <dbReference type="NCBI Taxonomy" id="2545717"/>
    <lineage>
        <taxon>Bacteria</taxon>
        <taxon>Bacillati</taxon>
        <taxon>Actinomycetota</taxon>
        <taxon>Actinomycetes</taxon>
        <taxon>Mycobacteriales</taxon>
        <taxon>Nocardiaceae</taxon>
        <taxon>Nocardia</taxon>
    </lineage>
</organism>
<feature type="domain" description="HTH tetR-type" evidence="5">
    <location>
        <begin position="17"/>
        <end position="77"/>
    </location>
</feature>
<evidence type="ECO:0000256" key="4">
    <source>
        <dbReference type="PROSITE-ProRule" id="PRU00335"/>
    </source>
</evidence>
<dbReference type="OrthoDB" id="4823039at2"/>
<proteinExistence type="predicted"/>
<keyword evidence="3" id="KW-0804">Transcription</keyword>
<dbReference type="InterPro" id="IPR001647">
    <property type="entry name" value="HTH_TetR"/>
</dbReference>
<keyword evidence="2 4" id="KW-0238">DNA-binding</keyword>
<evidence type="ECO:0000313" key="6">
    <source>
        <dbReference type="EMBL" id="KAA8887218.1"/>
    </source>
</evidence>
<dbReference type="PANTHER" id="PTHR30055:SF234">
    <property type="entry name" value="HTH-TYPE TRANSCRIPTIONAL REGULATOR BETI"/>
    <property type="match status" value="1"/>
</dbReference>
<dbReference type="SUPFAM" id="SSF48498">
    <property type="entry name" value="Tetracyclin repressor-like, C-terminal domain"/>
    <property type="match status" value="1"/>
</dbReference>
<dbReference type="InterPro" id="IPR036271">
    <property type="entry name" value="Tet_transcr_reg_TetR-rel_C_sf"/>
</dbReference>
<dbReference type="InterPro" id="IPR050109">
    <property type="entry name" value="HTH-type_TetR-like_transc_reg"/>
</dbReference>
<dbReference type="PROSITE" id="PS50977">
    <property type="entry name" value="HTH_TETR_2"/>
    <property type="match status" value="1"/>
</dbReference>
<dbReference type="PRINTS" id="PR00455">
    <property type="entry name" value="HTHTETR"/>
</dbReference>
<accession>A0A5N0ECS0</accession>
<name>A0A5N0ECS0_9NOCA</name>
<dbReference type="GO" id="GO:0003700">
    <property type="term" value="F:DNA-binding transcription factor activity"/>
    <property type="evidence" value="ECO:0007669"/>
    <property type="project" value="TreeGrafter"/>
</dbReference>
<comment type="caution">
    <text evidence="6">The sequence shown here is derived from an EMBL/GenBank/DDBJ whole genome shotgun (WGS) entry which is preliminary data.</text>
</comment>
<evidence type="ECO:0000256" key="2">
    <source>
        <dbReference type="ARBA" id="ARBA00023125"/>
    </source>
</evidence>
<gene>
    <name evidence="6" type="ORF">F3087_20170</name>
</gene>
<evidence type="ECO:0000256" key="3">
    <source>
        <dbReference type="ARBA" id="ARBA00023163"/>
    </source>
</evidence>
<dbReference type="GO" id="GO:0000976">
    <property type="term" value="F:transcription cis-regulatory region binding"/>
    <property type="evidence" value="ECO:0007669"/>
    <property type="project" value="TreeGrafter"/>
</dbReference>
<dbReference type="Pfam" id="PF00440">
    <property type="entry name" value="TetR_N"/>
    <property type="match status" value="1"/>
</dbReference>
<feature type="DNA-binding region" description="H-T-H motif" evidence="4">
    <location>
        <begin position="40"/>
        <end position="59"/>
    </location>
</feature>
<sequence>MLVGMSRPIQPRGGRRQATRRKVAEAAATLFAEHGYAATTLQAVADAAGVHVQTIYQAFGTKVAVLAEAAAVLVAGPDEEAATPPPEREWVRELFAEPDPVRQLALYAKHMRQVSERYTGLLDVMRMTASADPDVGNFLAEAERGRYDGPRHITPELAAKGALRPGLSAERAADIMYAVTTYDVYRSLIEDRGWSGADAENWVADSLAQLLLAPELLPRL</sequence>
<dbReference type="SUPFAM" id="SSF46689">
    <property type="entry name" value="Homeodomain-like"/>
    <property type="match status" value="1"/>
</dbReference>
<evidence type="ECO:0000313" key="7">
    <source>
        <dbReference type="Proteomes" id="UP000323876"/>
    </source>
</evidence>
<keyword evidence="7" id="KW-1185">Reference proteome</keyword>
<dbReference type="PANTHER" id="PTHR30055">
    <property type="entry name" value="HTH-TYPE TRANSCRIPTIONAL REGULATOR RUTR"/>
    <property type="match status" value="1"/>
</dbReference>
<dbReference type="InterPro" id="IPR009057">
    <property type="entry name" value="Homeodomain-like_sf"/>
</dbReference>
<reference evidence="6 7" key="1">
    <citation type="submission" date="2019-09" db="EMBL/GenBank/DDBJ databases">
        <authorList>
            <person name="Wang X."/>
        </authorList>
    </citation>
    <scope>NUCLEOTIDE SEQUENCE [LARGE SCALE GENOMIC DNA]</scope>
    <source>
        <strain evidence="6 7">CICC 11023</strain>
    </source>
</reference>
<dbReference type="EMBL" id="VXLC01000008">
    <property type="protein sequence ID" value="KAA8887218.1"/>
    <property type="molecule type" value="Genomic_DNA"/>
</dbReference>
<dbReference type="Proteomes" id="UP000323876">
    <property type="component" value="Unassembled WGS sequence"/>
</dbReference>
<evidence type="ECO:0000256" key="1">
    <source>
        <dbReference type="ARBA" id="ARBA00023015"/>
    </source>
</evidence>
<evidence type="ECO:0000259" key="5">
    <source>
        <dbReference type="PROSITE" id="PS50977"/>
    </source>
</evidence>
<protein>
    <submittedName>
        <fullName evidence="6">Helix-turn-helix transcriptional regulator</fullName>
    </submittedName>
</protein>
<dbReference type="Gene3D" id="1.10.357.10">
    <property type="entry name" value="Tetracycline Repressor, domain 2"/>
    <property type="match status" value="1"/>
</dbReference>
<keyword evidence="1" id="KW-0805">Transcription regulation</keyword>